<protein>
    <submittedName>
        <fullName evidence="1">Uncharacterized protein</fullName>
    </submittedName>
</protein>
<reference evidence="1 2" key="1">
    <citation type="submission" date="2018-06" db="EMBL/GenBank/DDBJ databases">
        <title>WGS assembly of Brassica rapa FPsc.</title>
        <authorList>
            <person name="Bowman J."/>
            <person name="Kohchi T."/>
            <person name="Yamato K."/>
            <person name="Jenkins J."/>
            <person name="Shu S."/>
            <person name="Ishizaki K."/>
            <person name="Yamaoka S."/>
            <person name="Nishihama R."/>
            <person name="Nakamura Y."/>
            <person name="Berger F."/>
            <person name="Adam C."/>
            <person name="Aki S."/>
            <person name="Althoff F."/>
            <person name="Araki T."/>
            <person name="Arteaga-Vazquez M."/>
            <person name="Balasubrmanian S."/>
            <person name="Bauer D."/>
            <person name="Boehm C."/>
            <person name="Briginshaw L."/>
            <person name="Caballero-Perez J."/>
            <person name="Catarino B."/>
            <person name="Chen F."/>
            <person name="Chiyoda S."/>
            <person name="Chovatia M."/>
            <person name="Davies K."/>
            <person name="Delmans M."/>
            <person name="Demura T."/>
            <person name="Dierschke T."/>
            <person name="Dolan L."/>
            <person name="Dorantes-Acosta A."/>
            <person name="Eklund D."/>
            <person name="Florent S."/>
            <person name="Flores-Sandoval E."/>
            <person name="Fujiyama A."/>
            <person name="Fukuzawa H."/>
            <person name="Galik B."/>
            <person name="Grimanelli D."/>
            <person name="Grimwood J."/>
            <person name="Grossniklaus U."/>
            <person name="Hamada T."/>
            <person name="Haseloff J."/>
            <person name="Hetherington A."/>
            <person name="Higo A."/>
            <person name="Hirakawa Y."/>
            <person name="Hundley H."/>
            <person name="Ikeda Y."/>
            <person name="Inoue K."/>
            <person name="Inoue S."/>
            <person name="Ishida S."/>
            <person name="Jia Q."/>
            <person name="Kakita M."/>
            <person name="Kanazawa T."/>
            <person name="Kawai Y."/>
            <person name="Kawashima T."/>
            <person name="Kennedy M."/>
            <person name="Kinose K."/>
            <person name="Kinoshita T."/>
            <person name="Kohara Y."/>
            <person name="Koide E."/>
            <person name="Komatsu K."/>
            <person name="Kopischke S."/>
            <person name="Kubo M."/>
            <person name="Kyozuka J."/>
            <person name="Lagercrantz U."/>
            <person name="Lin S."/>
            <person name="Lindquist E."/>
            <person name="Lipzen A."/>
            <person name="Lu C."/>
            <person name="Luna E."/>
            <person name="Martienssen R."/>
            <person name="Minamino N."/>
            <person name="Mizutani M."/>
            <person name="Mizutani M."/>
            <person name="Mochizuki N."/>
            <person name="Monte I."/>
            <person name="Mosher R."/>
            <person name="Nagasaki H."/>
            <person name="Nakagami H."/>
            <person name="Naramoto S."/>
            <person name="Nishitani K."/>
            <person name="Ohtani M."/>
            <person name="Okamoto T."/>
            <person name="Okumura M."/>
            <person name="Phillips J."/>
            <person name="Pollak B."/>
            <person name="Reinders A."/>
            <person name="Roevekamp M."/>
            <person name="Sano R."/>
            <person name="Sawa S."/>
            <person name="Schmid M."/>
            <person name="Shirakawa M."/>
            <person name="Solano R."/>
            <person name="Spunde A."/>
            <person name="Suetsugu N."/>
            <person name="Sugano S."/>
            <person name="Sugiyama A."/>
            <person name="Sun R."/>
            <person name="Suzuki Y."/>
            <person name="Takenaka M."/>
            <person name="Takezawa D."/>
            <person name="Tomogane H."/>
            <person name="Tsuzuki M."/>
            <person name="Ueda T."/>
            <person name="Umeda M."/>
            <person name="Ward J."/>
            <person name="Watanabe Y."/>
            <person name="Yazaki K."/>
            <person name="Yokoyama R."/>
            <person name="Yoshitake Y."/>
            <person name="Yotsui I."/>
            <person name="Zachgo S."/>
            <person name="Schmutz J."/>
        </authorList>
    </citation>
    <scope>NUCLEOTIDE SEQUENCE [LARGE SCALE GENOMIC DNA]</scope>
    <source>
        <strain evidence="2">cv. B-3</strain>
    </source>
</reference>
<organism evidence="1 2">
    <name type="scientific">Brassica campestris</name>
    <name type="common">Field mustard</name>
    <dbReference type="NCBI Taxonomy" id="3711"/>
    <lineage>
        <taxon>Eukaryota</taxon>
        <taxon>Viridiplantae</taxon>
        <taxon>Streptophyta</taxon>
        <taxon>Embryophyta</taxon>
        <taxon>Tracheophyta</taxon>
        <taxon>Spermatophyta</taxon>
        <taxon>Magnoliopsida</taxon>
        <taxon>eudicotyledons</taxon>
        <taxon>Gunneridae</taxon>
        <taxon>Pentapetalae</taxon>
        <taxon>rosids</taxon>
        <taxon>malvids</taxon>
        <taxon>Brassicales</taxon>
        <taxon>Brassicaceae</taxon>
        <taxon>Brassiceae</taxon>
        <taxon>Brassica</taxon>
    </lineage>
</organism>
<gene>
    <name evidence="1" type="ORF">BRARA_B01216</name>
</gene>
<proteinExistence type="predicted"/>
<dbReference type="EMBL" id="CM010629">
    <property type="protein sequence ID" value="RID74100.1"/>
    <property type="molecule type" value="Genomic_DNA"/>
</dbReference>
<sequence>MCQPPNSQRSSHSLALFLQRIWHRARKAWWVVVLLRISRTRMLIWRKYQLKKCSSS</sequence>
<name>A0A398AEL9_BRACM</name>
<dbReference type="Proteomes" id="UP000264353">
    <property type="component" value="Chromosome A2"/>
</dbReference>
<evidence type="ECO:0000313" key="2">
    <source>
        <dbReference type="Proteomes" id="UP000264353"/>
    </source>
</evidence>
<dbReference type="AlphaFoldDB" id="A0A398AEL9"/>
<accession>A0A398AEL9</accession>
<evidence type="ECO:0000313" key="1">
    <source>
        <dbReference type="EMBL" id="RID74100.1"/>
    </source>
</evidence>